<dbReference type="GeneID" id="92377410"/>
<keyword evidence="3" id="KW-1185">Reference proteome</keyword>
<dbReference type="InterPro" id="IPR048939">
    <property type="entry name" value="ATG5_UblA"/>
</dbReference>
<dbReference type="VEuPathDB" id="TriTrypDB:TEOVI_000347000"/>
<dbReference type="GO" id="GO:0044233">
    <property type="term" value="C:mitochondria-associated endoplasmic reticulum membrane contact site"/>
    <property type="evidence" value="ECO:0007669"/>
    <property type="project" value="TreeGrafter"/>
</dbReference>
<dbReference type="AlphaFoldDB" id="A0A1G4IHY5"/>
<dbReference type="RefSeq" id="XP_067082470.1">
    <property type="nucleotide sequence ID" value="XM_067226369.1"/>
</dbReference>
<dbReference type="GO" id="GO:0034274">
    <property type="term" value="C:Atg12-Atg5-Atg16 complex"/>
    <property type="evidence" value="ECO:0007669"/>
    <property type="project" value="TreeGrafter"/>
</dbReference>
<sequence length="446" mass="48276">MATEAEEYVGGVPIIVSLSKTDCTIMEEPPSLSYLLPRTTALMAIRDDVQKFFSPFIAAQVDTPLLVWFTYNNEPVPWQYPVGAIKDSIIALKLCEGSGADVPFLPDTVAALPSPAELNPHSFTVPLLLEARVTCVSSDKPLGVPCPGQEDNTACRNSEQTVRDYLKQIMKGTFSAMYGSIKGIMDARNEVINDMLNFALCTHMGEPLVQALRAHNERMTVLRRTVRNFSNVAVMINMPLANKFMHFALFRVPASTCMASQGGGSTLKGGDFRSSISSVEQSSGIVESVQIGQSVDGNDGGMGASNATVVADDCNVTFGEIIWRALLVPWCRRSKQAVPDGAPADPAAPFFQALSRFYEGMNDYVALGGVVSSSQAGVLIDKFISCSNAENDADGIYVTSSTAPTRRQRLGFVVQGTCPPLQTPVKYLLERFTSADGRLYVTFTVF</sequence>
<dbReference type="EMBL" id="CZPT02001752">
    <property type="protein sequence ID" value="SCU71888.1"/>
    <property type="molecule type" value="Genomic_DNA"/>
</dbReference>
<dbReference type="InterPro" id="IPR007239">
    <property type="entry name" value="Atg5"/>
</dbReference>
<dbReference type="PANTHER" id="PTHR13040:SF2">
    <property type="entry name" value="AUTOPHAGY PROTEIN 5"/>
    <property type="match status" value="1"/>
</dbReference>
<dbReference type="Pfam" id="PF20638">
    <property type="entry name" value="ATG5_UblA"/>
    <property type="match status" value="1"/>
</dbReference>
<dbReference type="Proteomes" id="UP000195570">
    <property type="component" value="Unassembled WGS sequence"/>
</dbReference>
<dbReference type="GO" id="GO:0061908">
    <property type="term" value="C:phagophore"/>
    <property type="evidence" value="ECO:0007669"/>
    <property type="project" value="TreeGrafter"/>
</dbReference>
<proteinExistence type="predicted"/>
<dbReference type="InterPro" id="IPR042527">
    <property type="entry name" value="Atg5_UblA_dom_sf"/>
</dbReference>
<dbReference type="Gene3D" id="3.10.20.620">
    <property type="match status" value="1"/>
</dbReference>
<dbReference type="GO" id="GO:0005776">
    <property type="term" value="C:autophagosome"/>
    <property type="evidence" value="ECO:0007669"/>
    <property type="project" value="TreeGrafter"/>
</dbReference>
<comment type="caution">
    <text evidence="2">The sequence shown here is derived from an EMBL/GenBank/DDBJ whole genome shotgun (WGS) entry which is preliminary data.</text>
</comment>
<organism evidence="2 3">
    <name type="scientific">Trypanosoma equiperdum</name>
    <dbReference type="NCBI Taxonomy" id="5694"/>
    <lineage>
        <taxon>Eukaryota</taxon>
        <taxon>Discoba</taxon>
        <taxon>Euglenozoa</taxon>
        <taxon>Kinetoplastea</taxon>
        <taxon>Metakinetoplastina</taxon>
        <taxon>Trypanosomatida</taxon>
        <taxon>Trypanosomatidae</taxon>
        <taxon>Trypanosoma</taxon>
    </lineage>
</organism>
<dbReference type="GO" id="GO:0034045">
    <property type="term" value="C:phagophore assembly site membrane"/>
    <property type="evidence" value="ECO:0007669"/>
    <property type="project" value="TreeGrafter"/>
</dbReference>
<accession>A0A1G4IHY5</accession>
<dbReference type="GO" id="GO:0000422">
    <property type="term" value="P:autophagy of mitochondrion"/>
    <property type="evidence" value="ECO:0007669"/>
    <property type="project" value="TreeGrafter"/>
</dbReference>
<evidence type="ECO:0000313" key="2">
    <source>
        <dbReference type="EMBL" id="SCU71888.1"/>
    </source>
</evidence>
<dbReference type="GO" id="GO:0034727">
    <property type="term" value="P:piecemeal microautophagy of the nucleus"/>
    <property type="evidence" value="ECO:0007669"/>
    <property type="project" value="TreeGrafter"/>
</dbReference>
<name>A0A1G4IHY5_TRYEQ</name>
<protein>
    <recommendedName>
        <fullName evidence="1">Autophagy protein ATG5 UblA domain-containing protein</fullName>
    </recommendedName>
</protein>
<reference evidence="2" key="1">
    <citation type="submission" date="2016-09" db="EMBL/GenBank/DDBJ databases">
        <authorList>
            <person name="Hebert L."/>
            <person name="Moumen B."/>
        </authorList>
    </citation>
    <scope>NUCLEOTIDE SEQUENCE [LARGE SCALE GENOMIC DNA]</scope>
    <source>
        <strain evidence="2">OVI</strain>
    </source>
</reference>
<evidence type="ECO:0000313" key="3">
    <source>
        <dbReference type="Proteomes" id="UP000195570"/>
    </source>
</evidence>
<feature type="domain" description="Autophagy protein ATG5 UblA" evidence="1">
    <location>
        <begin position="10"/>
        <end position="89"/>
    </location>
</feature>
<dbReference type="PANTHER" id="PTHR13040">
    <property type="entry name" value="AUTOPHAGY PROTEIN 5"/>
    <property type="match status" value="1"/>
</dbReference>
<evidence type="ECO:0000259" key="1">
    <source>
        <dbReference type="Pfam" id="PF20638"/>
    </source>
</evidence>
<dbReference type="GO" id="GO:0006995">
    <property type="term" value="P:cellular response to nitrogen starvation"/>
    <property type="evidence" value="ECO:0007669"/>
    <property type="project" value="TreeGrafter"/>
</dbReference>
<dbReference type="GO" id="GO:0019776">
    <property type="term" value="F:Atg8-family ligase activity"/>
    <property type="evidence" value="ECO:0007669"/>
    <property type="project" value="TreeGrafter"/>
</dbReference>
<gene>
    <name evidence="2" type="ORF">TEOVI_000347000</name>
</gene>